<feature type="domain" description="Bacterial Pleckstrin homology" evidence="1">
    <location>
        <begin position="21"/>
        <end position="119"/>
    </location>
</feature>
<gene>
    <name evidence="2" type="ORF">HMPREF0044_1408</name>
</gene>
<keyword evidence="3" id="KW-1185">Reference proteome</keyword>
<dbReference type="Gene3D" id="2.30.29.50">
    <property type="entry name" value="Bacterial Pleckstrin homology domain"/>
    <property type="match status" value="1"/>
</dbReference>
<dbReference type="STRING" id="525245.HMPREF0044_1408"/>
<dbReference type="SUPFAM" id="SSF50729">
    <property type="entry name" value="PH domain-like"/>
    <property type="match status" value="1"/>
</dbReference>
<accession>C0W1W8</accession>
<protein>
    <recommendedName>
        <fullName evidence="1">Bacterial Pleckstrin homology domain-containing protein</fullName>
    </recommendedName>
</protein>
<dbReference type="Proteomes" id="UP000010301">
    <property type="component" value="Unassembled WGS sequence"/>
</dbReference>
<dbReference type="InterPro" id="IPR012544">
    <property type="entry name" value="PHb"/>
</dbReference>
<reference evidence="2 3" key="1">
    <citation type="submission" date="2009-01" db="EMBL/GenBank/DDBJ databases">
        <authorList>
            <person name="Qin X."/>
            <person name="Bachman B."/>
            <person name="Battles P."/>
            <person name="Bell A."/>
            <person name="Bess C."/>
            <person name="Bickham C."/>
            <person name="Chaboub L."/>
            <person name="Chen D."/>
            <person name="Coyle M."/>
            <person name="Deiros D.R."/>
            <person name="Dinh H."/>
            <person name="Forbes L."/>
            <person name="Fowler G."/>
            <person name="Francisco L."/>
            <person name="Fu Q."/>
            <person name="Gubbala S."/>
            <person name="Hale W."/>
            <person name="Han Y."/>
            <person name="Hemphill L."/>
            <person name="Highlander S.K."/>
            <person name="Hirani K."/>
            <person name="Hogues M."/>
            <person name="Jackson L."/>
            <person name="Jakkamsetti A."/>
            <person name="Javaid M."/>
            <person name="Jiang H."/>
            <person name="Korchina V."/>
            <person name="Kovar C."/>
            <person name="Lara F."/>
            <person name="Lee S."/>
            <person name="Mata R."/>
            <person name="Mathew T."/>
            <person name="Moen C."/>
            <person name="Morales K."/>
            <person name="Munidasa M."/>
            <person name="Nazareth L."/>
            <person name="Ngo R."/>
            <person name="Nguyen L."/>
            <person name="Okwuonu G."/>
            <person name="Ongeri F."/>
            <person name="Patil S."/>
            <person name="Petrosino J."/>
            <person name="Pham C."/>
            <person name="Pham P."/>
            <person name="Pu L.-L."/>
            <person name="Puazo M."/>
            <person name="Raj R."/>
            <person name="Reid J."/>
            <person name="Rouhana J."/>
            <person name="Saada N."/>
            <person name="Shang Y."/>
            <person name="Simmons D."/>
            <person name="Thornton R."/>
            <person name="Warren J."/>
            <person name="Weissenberger G."/>
            <person name="Zhang J."/>
            <person name="Zhang L."/>
            <person name="Zhou C."/>
            <person name="Zhu D."/>
            <person name="Muzny D."/>
            <person name="Worley K."/>
            <person name="Gibbs R."/>
        </authorList>
    </citation>
    <scope>NUCLEOTIDE SEQUENCE [LARGE SCALE GENOMIC DNA]</scope>
    <source>
        <strain evidence="2 3">DSM 15436</strain>
    </source>
</reference>
<evidence type="ECO:0000259" key="1">
    <source>
        <dbReference type="Pfam" id="PF08000"/>
    </source>
</evidence>
<dbReference type="OrthoDB" id="3199551at2"/>
<dbReference type="EMBL" id="ACFG01000034">
    <property type="protein sequence ID" value="EEH63484.1"/>
    <property type="molecule type" value="Genomic_DNA"/>
</dbReference>
<sequence>MAESESTTWMFMDEIKDPTSVSVASQILPGEVPLAAYETFRHQALVTSERIIVRDSRDVSGESVEVLSLPFKTVLMWSMRSAGSRSFTAQLDLVTLAGDITIRLGRQIDVERLNSLVAQGVLRGR</sequence>
<dbReference type="RefSeq" id="WP_006546266.1">
    <property type="nucleotide sequence ID" value="NZ_DS999540.1"/>
</dbReference>
<evidence type="ECO:0000313" key="2">
    <source>
        <dbReference type="EMBL" id="EEH63484.1"/>
    </source>
</evidence>
<evidence type="ECO:0000313" key="3">
    <source>
        <dbReference type="Proteomes" id="UP000010301"/>
    </source>
</evidence>
<proteinExistence type="predicted"/>
<dbReference type="AlphaFoldDB" id="C0W1W8"/>
<dbReference type="HOGENOM" id="CLU_137895_0_0_11"/>
<dbReference type="eggNOG" id="ENOG503172B">
    <property type="taxonomic scope" value="Bacteria"/>
</dbReference>
<dbReference type="InterPro" id="IPR037063">
    <property type="entry name" value="PHb_sf"/>
</dbReference>
<dbReference type="Pfam" id="PF08000">
    <property type="entry name" value="bPH_1"/>
    <property type="match status" value="1"/>
</dbReference>
<organism evidence="2 3">
    <name type="scientific">Gleimia coleocanis DSM 15436</name>
    <dbReference type="NCBI Taxonomy" id="525245"/>
    <lineage>
        <taxon>Bacteria</taxon>
        <taxon>Bacillati</taxon>
        <taxon>Actinomycetota</taxon>
        <taxon>Actinomycetes</taxon>
        <taxon>Actinomycetales</taxon>
        <taxon>Actinomycetaceae</taxon>
        <taxon>Gleimia</taxon>
    </lineage>
</organism>
<comment type="caution">
    <text evidence="2">The sequence shown here is derived from an EMBL/GenBank/DDBJ whole genome shotgun (WGS) entry which is preliminary data.</text>
</comment>
<name>C0W1W8_9ACTO</name>